<dbReference type="InterPro" id="IPR036291">
    <property type="entry name" value="NAD(P)-bd_dom_sf"/>
</dbReference>
<dbReference type="GO" id="GO:0005739">
    <property type="term" value="C:mitochondrion"/>
    <property type="evidence" value="ECO:0007669"/>
    <property type="project" value="TreeGrafter"/>
</dbReference>
<evidence type="ECO:0000313" key="4">
    <source>
        <dbReference type="Proteomes" id="UP000076874"/>
    </source>
</evidence>
<dbReference type="OrthoDB" id="10268090at2759"/>
<comment type="similarity">
    <text evidence="1">Belongs to the saccharopine dehydrogenase family.</text>
</comment>
<dbReference type="InterPro" id="IPR005097">
    <property type="entry name" value="Sacchrp_dh_NADP-bd"/>
</dbReference>
<accession>A0A162I9M9</accession>
<sequence>MPFKSHGRTYDLVVFGATGYTGVYLTEYITTSLPTDLKWALAGRSHDKLTALAANLKQLNPDRLQPAIETCGIDNAELAGLAKKTFVLITTVGPYGAYGEPAFKACAENGTHYLDVTGEVPFVARMVRKYEAAAKASGALMFPQSGVESAPADLVAWTVAKVNRTQLQAKTADVTAALRLKAMPSGGTYLTALTALDVFSVQELRTSLAPFALSPEKRDHPRRGRWTLLSWLTGLVTVRNLGLMTTSLMGATNASQVERTWGLLASMPARQAEAYGPRFSFVEYAKARNWFQGAVMHLTLAFASVLLAVCPPFRWLAKRFVYQPGEGPTREANKKDRFEYRAVGNPDLNAGPPRQQAFCRAAYNGGVYTMTGMLVAEAAMTLLEDDIKLNGGIYTPSFLGQSYIDRLDRAGLKFESKVIDA</sequence>
<dbReference type="GO" id="GO:0005811">
    <property type="term" value="C:lipid droplet"/>
    <property type="evidence" value="ECO:0007669"/>
    <property type="project" value="TreeGrafter"/>
</dbReference>
<dbReference type="GO" id="GO:0005886">
    <property type="term" value="C:plasma membrane"/>
    <property type="evidence" value="ECO:0007669"/>
    <property type="project" value="TreeGrafter"/>
</dbReference>
<keyword evidence="4" id="KW-1185">Reference proteome</keyword>
<dbReference type="Gene3D" id="3.40.50.720">
    <property type="entry name" value="NAD(P)-binding Rossmann-like Domain"/>
    <property type="match status" value="1"/>
</dbReference>
<organism evidence="3 4">
    <name type="scientific">Niveomyces insectorum RCEF 264</name>
    <dbReference type="NCBI Taxonomy" id="1081102"/>
    <lineage>
        <taxon>Eukaryota</taxon>
        <taxon>Fungi</taxon>
        <taxon>Dikarya</taxon>
        <taxon>Ascomycota</taxon>
        <taxon>Pezizomycotina</taxon>
        <taxon>Sordariomycetes</taxon>
        <taxon>Hypocreomycetidae</taxon>
        <taxon>Hypocreales</taxon>
        <taxon>Cordycipitaceae</taxon>
        <taxon>Niveomyces</taxon>
    </lineage>
</organism>
<dbReference type="Proteomes" id="UP000076874">
    <property type="component" value="Unassembled WGS sequence"/>
</dbReference>
<proteinExistence type="inferred from homology"/>
<dbReference type="EMBL" id="AZHD01000025">
    <property type="protein sequence ID" value="OAA54135.1"/>
    <property type="molecule type" value="Genomic_DNA"/>
</dbReference>
<dbReference type="GO" id="GO:0009247">
    <property type="term" value="P:glycolipid biosynthetic process"/>
    <property type="evidence" value="ECO:0007669"/>
    <property type="project" value="TreeGrafter"/>
</dbReference>
<comment type="caution">
    <text evidence="3">The sequence shown here is derived from an EMBL/GenBank/DDBJ whole genome shotgun (WGS) entry which is preliminary data.</text>
</comment>
<feature type="domain" description="Saccharopine dehydrogenase NADP binding" evidence="2">
    <location>
        <begin position="13"/>
        <end position="139"/>
    </location>
</feature>
<evidence type="ECO:0000256" key="1">
    <source>
        <dbReference type="ARBA" id="ARBA00038048"/>
    </source>
</evidence>
<dbReference type="PANTHER" id="PTHR12286">
    <property type="entry name" value="SACCHAROPINE DEHYDROGENASE-LIKE OXIDOREDUCTASE"/>
    <property type="match status" value="1"/>
</dbReference>
<dbReference type="PANTHER" id="PTHR12286:SF5">
    <property type="entry name" value="SACCHAROPINE DEHYDROGENASE-LIKE OXIDOREDUCTASE"/>
    <property type="match status" value="1"/>
</dbReference>
<dbReference type="InterPro" id="IPR051276">
    <property type="entry name" value="Saccharopine_DH-like_oxidrdct"/>
</dbReference>
<dbReference type="Pfam" id="PF03435">
    <property type="entry name" value="Sacchrp_dh_NADP"/>
    <property type="match status" value="1"/>
</dbReference>
<protein>
    <submittedName>
        <fullName evidence="3">Saccharopine dehydrogenase</fullName>
    </submittedName>
</protein>
<evidence type="ECO:0000313" key="3">
    <source>
        <dbReference type="EMBL" id="OAA54135.1"/>
    </source>
</evidence>
<name>A0A162I9M9_9HYPO</name>
<dbReference type="AlphaFoldDB" id="A0A162I9M9"/>
<reference evidence="3 4" key="1">
    <citation type="journal article" date="2016" name="Genome Biol. Evol.">
        <title>Divergent and convergent evolution of fungal pathogenicity.</title>
        <authorList>
            <person name="Shang Y."/>
            <person name="Xiao G."/>
            <person name="Zheng P."/>
            <person name="Cen K."/>
            <person name="Zhan S."/>
            <person name="Wang C."/>
        </authorList>
    </citation>
    <scope>NUCLEOTIDE SEQUENCE [LARGE SCALE GENOMIC DNA]</scope>
    <source>
        <strain evidence="3 4">RCEF 264</strain>
    </source>
</reference>
<dbReference type="SUPFAM" id="SSF51735">
    <property type="entry name" value="NAD(P)-binding Rossmann-fold domains"/>
    <property type="match status" value="1"/>
</dbReference>
<gene>
    <name evidence="3" type="ORF">SPI_09069</name>
</gene>
<evidence type="ECO:0000259" key="2">
    <source>
        <dbReference type="Pfam" id="PF03435"/>
    </source>
</evidence>